<dbReference type="GO" id="GO:0016811">
    <property type="term" value="F:hydrolase activity, acting on carbon-nitrogen (but not peptide) bonds, in linear amides"/>
    <property type="evidence" value="ECO:0007669"/>
    <property type="project" value="InterPro"/>
</dbReference>
<dbReference type="PANTHER" id="PTHR11647">
    <property type="entry name" value="HYDRANTOINASE/DIHYDROPYRIMIDINASE FAMILY MEMBER"/>
    <property type="match status" value="1"/>
</dbReference>
<reference evidence="2 3" key="1">
    <citation type="submission" date="2018-06" db="EMBL/GenBank/DDBJ databases">
        <title>Genomic Encyclopedia of Archaeal and Bacterial Type Strains, Phase II (KMG-II): from individual species to whole genera.</title>
        <authorList>
            <person name="Goeker M."/>
        </authorList>
    </citation>
    <scope>NUCLEOTIDE SEQUENCE [LARGE SCALE GENOMIC DNA]</scope>
    <source>
        <strain evidence="2 3">ATCC BAA-1881</strain>
    </source>
</reference>
<dbReference type="Gene3D" id="3.20.20.140">
    <property type="entry name" value="Metal-dependent hydrolases"/>
    <property type="match status" value="1"/>
</dbReference>
<evidence type="ECO:0000259" key="1">
    <source>
        <dbReference type="Pfam" id="PF07969"/>
    </source>
</evidence>
<dbReference type="EMBL" id="QKUF01000008">
    <property type="protein sequence ID" value="PZW29398.1"/>
    <property type="molecule type" value="Genomic_DNA"/>
</dbReference>
<evidence type="ECO:0000313" key="3">
    <source>
        <dbReference type="Proteomes" id="UP000248806"/>
    </source>
</evidence>
<dbReference type="SUPFAM" id="SSF51338">
    <property type="entry name" value="Composite domain of metallo-dependent hydrolases"/>
    <property type="match status" value="1"/>
</dbReference>
<evidence type="ECO:0000313" key="2">
    <source>
        <dbReference type="EMBL" id="PZW29398.1"/>
    </source>
</evidence>
<comment type="caution">
    <text evidence="2">The sequence shown here is derived from an EMBL/GenBank/DDBJ whole genome shotgun (WGS) entry which is preliminary data.</text>
</comment>
<dbReference type="PANTHER" id="PTHR11647:SF1">
    <property type="entry name" value="COLLAPSIN RESPONSE MEDIATOR PROTEIN"/>
    <property type="match status" value="1"/>
</dbReference>
<proteinExistence type="predicted"/>
<dbReference type="OrthoDB" id="9775607at2"/>
<protein>
    <submittedName>
        <fullName evidence="2">Dihydroorotase/N-acyl-D-amino-acid deacylase</fullName>
    </submittedName>
</protein>
<dbReference type="Proteomes" id="UP000248806">
    <property type="component" value="Unassembled WGS sequence"/>
</dbReference>
<dbReference type="InterPro" id="IPR050378">
    <property type="entry name" value="Metallo-dep_Hydrolases_sf"/>
</dbReference>
<dbReference type="InterPro" id="IPR011059">
    <property type="entry name" value="Metal-dep_hydrolase_composite"/>
</dbReference>
<name>A0A326U7G4_THEHA</name>
<organism evidence="2 3">
    <name type="scientific">Thermosporothrix hazakensis</name>
    <dbReference type="NCBI Taxonomy" id="644383"/>
    <lineage>
        <taxon>Bacteria</taxon>
        <taxon>Bacillati</taxon>
        <taxon>Chloroflexota</taxon>
        <taxon>Ktedonobacteria</taxon>
        <taxon>Ktedonobacterales</taxon>
        <taxon>Thermosporotrichaceae</taxon>
        <taxon>Thermosporothrix</taxon>
    </lineage>
</organism>
<dbReference type="SUPFAM" id="SSF51556">
    <property type="entry name" value="Metallo-dependent hydrolases"/>
    <property type="match status" value="1"/>
</dbReference>
<accession>A0A326U7G4</accession>
<gene>
    <name evidence="2" type="ORF">EI42_02692</name>
</gene>
<dbReference type="Gene3D" id="3.30.1490.130">
    <property type="entry name" value="D-aminoacylase. Domain 3"/>
    <property type="match status" value="1"/>
</dbReference>
<dbReference type="AlphaFoldDB" id="A0A326U7G4"/>
<dbReference type="InterPro" id="IPR013108">
    <property type="entry name" value="Amidohydro_3"/>
</dbReference>
<dbReference type="InterPro" id="IPR032466">
    <property type="entry name" value="Metal_Hydrolase"/>
</dbReference>
<dbReference type="Pfam" id="PF07969">
    <property type="entry name" value="Amidohydro_3"/>
    <property type="match status" value="1"/>
</dbReference>
<dbReference type="InterPro" id="IPR023100">
    <property type="entry name" value="D-aminoacylase_insert_dom_sf"/>
</dbReference>
<dbReference type="CDD" id="cd01297">
    <property type="entry name" value="D-aminoacylase"/>
    <property type="match status" value="1"/>
</dbReference>
<keyword evidence="3" id="KW-1185">Reference proteome</keyword>
<dbReference type="RefSeq" id="WP_111322745.1">
    <property type="nucleotide sequence ID" value="NZ_BIFX01000001.1"/>
</dbReference>
<feature type="domain" description="Amidohydrolase 3" evidence="1">
    <location>
        <begin position="47"/>
        <end position="515"/>
    </location>
</feature>
<dbReference type="Gene3D" id="2.30.40.10">
    <property type="entry name" value="Urease, subunit C, domain 1"/>
    <property type="match status" value="1"/>
</dbReference>
<sequence length="537" mass="58613">MSSRYTVLIRNARIVDGTGAPAFSGDIGIAGSHIVALGRQLEGDAEQVINASGLTVAPGFIDAHTHDDLVVLRQSVVPPKLYQGVTSLVIGNCGFGMAPVVQEHEAAVKTYSSAILGEDSLPWNWPTVGAYLETMRSTALKQHVCSLLPHGPLRVAVMGYGQRQATEREIQAQEALVEEAMQAGSAGLSLGLMYVPGMYTPASELTRLARVVGRYGGVVTSHMRGEGDHLFASIAEMLELGEKADVAIHISHLKVCGRHNWGGMERALEMLTAARARGLDVSIDMYPYTNGSTTILQLLPPWVLDGGIERTLERLRDPSSRRRVSLDLQTGVEGWENQIGYIGWEGVRIASVQSEGYKGLEGKNMLEVADLLQLAPDEALFELILHERGKVTVLLQLMSRADIDRAALAPFAMLGSDGIPLPGGRPHPRLYGTFPRFLARYVRECKLLSLEEAIHKLTLLPARRFRLSEHGEIAPGKVADLVLFDEEAISDTATYNEPRRYPVGIEAVLVAGRPVLWQGQEHAVYASRLLTPERMKI</sequence>